<dbReference type="Proteomes" id="UP000824076">
    <property type="component" value="Unassembled WGS sequence"/>
</dbReference>
<organism evidence="3 4">
    <name type="scientific">Candidatus Limisoma intestinavium</name>
    <dbReference type="NCBI Taxonomy" id="2840856"/>
    <lineage>
        <taxon>Bacteria</taxon>
        <taxon>Pseudomonadati</taxon>
        <taxon>Bacteroidota</taxon>
        <taxon>Bacteroidia</taxon>
        <taxon>Bacteroidales</taxon>
        <taxon>Candidatus Limisoma</taxon>
    </lineage>
</organism>
<dbReference type="PANTHER" id="PTHR41775:SF1">
    <property type="entry name" value="PEPTIDASE M6-LIKE DOMAIN-CONTAINING PROTEIN"/>
    <property type="match status" value="1"/>
</dbReference>
<dbReference type="PANTHER" id="PTHR41775">
    <property type="entry name" value="SECRETED PROTEIN-RELATED"/>
    <property type="match status" value="1"/>
</dbReference>
<protein>
    <submittedName>
        <fullName evidence="3">M6 family metalloprotease domain-containing protein</fullName>
    </submittedName>
</protein>
<keyword evidence="3" id="KW-0378">Hydrolase</keyword>
<sequence>MFAHSKIHAALFSAALCLCNSAAADSLQFQSAREMQHELVILVDFPDSRMQFSAETFRNALNAEKYDGECSTGSVADYFNNSSHGAYRPVFDVFGIYTLPENSTYYGENDISGNDRRADEMIVEACRLAAADGIDLSKYDHDFDGTIDCVHVIYAGEGESADGSPDAVRPMHATTSAAIADGISIGEYTCCNASCEAFKREIGSSFAGIGQFVQNFAHAIGLPYLYSTSRYNTRHTPGIYDLMDSGFRLNFNRTPASLSAYERMLLGWLRPQQINPPKEGCTASLPSIDEGTALLFTSGSVAHNMDASDPYPKIFYLLENKSGQGWDKFLNDSAAPFYDRDGDEGLLITKIIYDEQKWETNMVNYSSPHGVAYICEEEDSGYFPILPGTKRQTKIEFDSFSIRNIHRDSDTGTVNFVISDSNGHSGANAMPLDAPTIVGGTGAIKIDGHFDSIAIFSLSGAMIYRGTDAEIKVPHGFYVVRVDETTAKVIVR</sequence>
<dbReference type="GO" id="GO:0006508">
    <property type="term" value="P:proteolysis"/>
    <property type="evidence" value="ECO:0007669"/>
    <property type="project" value="InterPro"/>
</dbReference>
<evidence type="ECO:0000259" key="2">
    <source>
        <dbReference type="Pfam" id="PF05547"/>
    </source>
</evidence>
<proteinExistence type="predicted"/>
<dbReference type="InterPro" id="IPR008757">
    <property type="entry name" value="Peptidase_M6-like_domain"/>
</dbReference>
<keyword evidence="3" id="KW-0645">Protease</keyword>
<reference evidence="3" key="1">
    <citation type="submission" date="2020-10" db="EMBL/GenBank/DDBJ databases">
        <authorList>
            <person name="Gilroy R."/>
        </authorList>
    </citation>
    <scope>NUCLEOTIDE SEQUENCE</scope>
    <source>
        <strain evidence="3">17073</strain>
    </source>
</reference>
<evidence type="ECO:0000256" key="1">
    <source>
        <dbReference type="SAM" id="SignalP"/>
    </source>
</evidence>
<comment type="caution">
    <text evidence="3">The sequence shown here is derived from an EMBL/GenBank/DDBJ whole genome shotgun (WGS) entry which is preliminary data.</text>
</comment>
<feature type="chain" id="PRO_5039653998" evidence="1">
    <location>
        <begin position="25"/>
        <end position="492"/>
    </location>
</feature>
<dbReference type="GO" id="GO:0008237">
    <property type="term" value="F:metallopeptidase activity"/>
    <property type="evidence" value="ECO:0007669"/>
    <property type="project" value="UniProtKB-KW"/>
</dbReference>
<feature type="signal peptide" evidence="1">
    <location>
        <begin position="1"/>
        <end position="24"/>
    </location>
</feature>
<keyword evidence="3" id="KW-0482">Metalloprotease</keyword>
<gene>
    <name evidence="3" type="ORF">IAD18_02185</name>
</gene>
<evidence type="ECO:0000313" key="4">
    <source>
        <dbReference type="Proteomes" id="UP000824076"/>
    </source>
</evidence>
<reference evidence="3" key="2">
    <citation type="journal article" date="2021" name="PeerJ">
        <title>Extensive microbial diversity within the chicken gut microbiome revealed by metagenomics and culture.</title>
        <authorList>
            <person name="Gilroy R."/>
            <person name="Ravi A."/>
            <person name="Getino M."/>
            <person name="Pursley I."/>
            <person name="Horton D.L."/>
            <person name="Alikhan N.F."/>
            <person name="Baker D."/>
            <person name="Gharbi K."/>
            <person name="Hall N."/>
            <person name="Watson M."/>
            <person name="Adriaenssens E.M."/>
            <person name="Foster-Nyarko E."/>
            <person name="Jarju S."/>
            <person name="Secka A."/>
            <person name="Antonio M."/>
            <person name="Oren A."/>
            <person name="Chaudhuri R.R."/>
            <person name="La Ragione R."/>
            <person name="Hildebrand F."/>
            <person name="Pallen M.J."/>
        </authorList>
    </citation>
    <scope>NUCLEOTIDE SEQUENCE</scope>
    <source>
        <strain evidence="3">17073</strain>
    </source>
</reference>
<keyword evidence="1" id="KW-0732">Signal</keyword>
<dbReference type="AlphaFoldDB" id="A0A9D1LF85"/>
<feature type="domain" description="Peptidase M6-like" evidence="2">
    <location>
        <begin position="71"/>
        <end position="261"/>
    </location>
</feature>
<accession>A0A9D1LF85</accession>
<name>A0A9D1LF85_9BACT</name>
<dbReference type="Pfam" id="PF05547">
    <property type="entry name" value="Peptidase_M6"/>
    <property type="match status" value="1"/>
</dbReference>
<dbReference type="EMBL" id="DVMS01000059">
    <property type="protein sequence ID" value="HIU38458.1"/>
    <property type="molecule type" value="Genomic_DNA"/>
</dbReference>
<dbReference type="NCBIfam" id="TIGR03296">
    <property type="entry name" value="M6dom_TIGR03296"/>
    <property type="match status" value="1"/>
</dbReference>
<evidence type="ECO:0000313" key="3">
    <source>
        <dbReference type="EMBL" id="HIU38458.1"/>
    </source>
</evidence>